<proteinExistence type="predicted"/>
<organism evidence="2 3">
    <name type="scientific">Ridgeia piscesae</name>
    <name type="common">Tubeworm</name>
    <dbReference type="NCBI Taxonomy" id="27915"/>
    <lineage>
        <taxon>Eukaryota</taxon>
        <taxon>Metazoa</taxon>
        <taxon>Spiralia</taxon>
        <taxon>Lophotrochozoa</taxon>
        <taxon>Annelida</taxon>
        <taxon>Polychaeta</taxon>
        <taxon>Sedentaria</taxon>
        <taxon>Canalipalpata</taxon>
        <taxon>Sabellida</taxon>
        <taxon>Siboglinidae</taxon>
        <taxon>Ridgeia</taxon>
    </lineage>
</organism>
<dbReference type="InterPro" id="IPR052247">
    <property type="entry name" value="Meiotic_Crossover_Helicase"/>
</dbReference>
<evidence type="ECO:0000313" key="3">
    <source>
        <dbReference type="Proteomes" id="UP001209878"/>
    </source>
</evidence>
<dbReference type="PANTHER" id="PTHR47835">
    <property type="entry name" value="HFM1, ATP DEPENDENT DNA HELICASE HOMOLOG"/>
    <property type="match status" value="1"/>
</dbReference>
<protein>
    <recommendedName>
        <fullName evidence="1">SEC63 domain-containing protein</fullName>
    </recommendedName>
</protein>
<name>A0AAD9L4W5_RIDPI</name>
<gene>
    <name evidence="2" type="ORF">NP493_332g03054</name>
</gene>
<dbReference type="Proteomes" id="UP001209878">
    <property type="component" value="Unassembled WGS sequence"/>
</dbReference>
<dbReference type="GO" id="GO:0016787">
    <property type="term" value="F:hydrolase activity"/>
    <property type="evidence" value="ECO:0007669"/>
    <property type="project" value="UniProtKB-KW"/>
</dbReference>
<dbReference type="EMBL" id="JAODUO010000331">
    <property type="protein sequence ID" value="KAK2182930.1"/>
    <property type="molecule type" value="Genomic_DNA"/>
</dbReference>
<comment type="caution">
    <text evidence="2">The sequence shown here is derived from an EMBL/GenBank/DDBJ whole genome shotgun (WGS) entry which is preliminary data.</text>
</comment>
<evidence type="ECO:0000313" key="2">
    <source>
        <dbReference type="EMBL" id="KAK2182930.1"/>
    </source>
</evidence>
<sequence>MFLTPTCVGLVEVLWERQDFKALLNAVLLAKCFKAKQWESSRHMSRQLAGIGTMLSNALVNAGMVSFQKLEDTNPREIELIVNRHPPFGSQVVDAVKRLPKYELSIEQSASYAPDTAEVTVTVSLANSDLIRERSTAAPNHCCVLLVGDVGNKILYKTRLSDAMLLRTGPWSKRLDIRRAAKGEELSVNFMSQDWVGLDVQSTYTPFYSGVKRVSRGHTESAVSMGCIWTNLLVCPPVSLGSPGQSLRDNFKACNHRCLHKDTCAHECCKFGVSVKTKAPVTGMMESYRQGLKTKLDNITRTPNLKRLKQPSVQYTLQQFAYTPIMKAKMTPTVPVAPTTASGWDHLQLYEQRQQVLDMWGKQQNFYYFLNKYVHACSTDCMFAWLCKIS</sequence>
<dbReference type="SUPFAM" id="SSF158702">
    <property type="entry name" value="Sec63 N-terminal domain-like"/>
    <property type="match status" value="1"/>
</dbReference>
<dbReference type="AlphaFoldDB" id="A0AAD9L4W5"/>
<dbReference type="Pfam" id="PF02889">
    <property type="entry name" value="Sec63"/>
    <property type="match status" value="1"/>
</dbReference>
<feature type="domain" description="SEC63" evidence="1">
    <location>
        <begin position="9"/>
        <end position="202"/>
    </location>
</feature>
<keyword evidence="3" id="KW-1185">Reference proteome</keyword>
<dbReference type="PANTHER" id="PTHR47835:SF3">
    <property type="entry name" value="HELICASE FOR MEIOSIS 1"/>
    <property type="match status" value="1"/>
</dbReference>
<dbReference type="InterPro" id="IPR004179">
    <property type="entry name" value="Sec63-dom"/>
</dbReference>
<accession>A0AAD9L4W5</accession>
<dbReference type="GO" id="GO:0051321">
    <property type="term" value="P:meiotic cell cycle"/>
    <property type="evidence" value="ECO:0007669"/>
    <property type="project" value="UniProtKB-KW"/>
</dbReference>
<reference evidence="2" key="1">
    <citation type="journal article" date="2023" name="Mol. Biol. Evol.">
        <title>Third-Generation Sequencing Reveals the Adaptive Role of the Epigenome in Three Deep-Sea Polychaetes.</title>
        <authorList>
            <person name="Perez M."/>
            <person name="Aroh O."/>
            <person name="Sun Y."/>
            <person name="Lan Y."/>
            <person name="Juniper S.K."/>
            <person name="Young C.R."/>
            <person name="Angers B."/>
            <person name="Qian P.Y."/>
        </authorList>
    </citation>
    <scope>NUCLEOTIDE SEQUENCE</scope>
    <source>
        <strain evidence="2">R07B-5</strain>
    </source>
</reference>
<dbReference type="GO" id="GO:0043138">
    <property type="term" value="F:3'-5' DNA helicase activity"/>
    <property type="evidence" value="ECO:0007669"/>
    <property type="project" value="UniProtKB-EC"/>
</dbReference>
<evidence type="ECO:0000259" key="1">
    <source>
        <dbReference type="Pfam" id="PF02889"/>
    </source>
</evidence>